<accession>A0A3P1SFD4</accession>
<name>A0A3P1SFD4_9ACTO</name>
<dbReference type="InterPro" id="IPR010982">
    <property type="entry name" value="Lambda_DNA-bd_dom_sf"/>
</dbReference>
<comment type="caution">
    <text evidence="5">The sequence shown here is derived from an EMBL/GenBank/DDBJ whole genome shotgun (WGS) entry which is preliminary data.</text>
</comment>
<dbReference type="Pfam" id="PF13377">
    <property type="entry name" value="Peripla_BP_3"/>
    <property type="match status" value="1"/>
</dbReference>
<dbReference type="SUPFAM" id="SSF47413">
    <property type="entry name" value="lambda repressor-like DNA-binding domains"/>
    <property type="match status" value="1"/>
</dbReference>
<dbReference type="OrthoDB" id="9785139at2"/>
<dbReference type="GO" id="GO:0000976">
    <property type="term" value="F:transcription cis-regulatory region binding"/>
    <property type="evidence" value="ECO:0007669"/>
    <property type="project" value="TreeGrafter"/>
</dbReference>
<dbReference type="PROSITE" id="PS50932">
    <property type="entry name" value="HTH_LACI_2"/>
    <property type="match status" value="1"/>
</dbReference>
<keyword evidence="6" id="KW-1185">Reference proteome</keyword>
<dbReference type="InterPro" id="IPR028082">
    <property type="entry name" value="Peripla_BP_I"/>
</dbReference>
<evidence type="ECO:0000256" key="1">
    <source>
        <dbReference type="ARBA" id="ARBA00023015"/>
    </source>
</evidence>
<sequence length="332" mass="35873">MADVARLAGVSAQTVSRVSTGAQNVRPETKERVLKAMAQLGYTPNQAARALRDGRFKTIGVITQQVSRTGEALIAASIVEAAAEKGYSINLFQVAHPETEELTQAGRRLSQQSVDGLIIIQAGQAQPAALNLPANMPVVASDSAFIDIYPSVVHNQEHGVNEAMRHLLDLGHQRIAHITGPSDSRSALLRRAVWRRSLEEAGYPAPDPYLGDWSAESGYHAGKSIAEDPAVTAVFCANDEIAFGLMRALHDAGRRVPDDVSVVGFDGIELSEFSAPALTTVRQDFHSVGRELVDLLLEQMHHPSRSHAHQIAQRVVPSELVIRDSTAQPRAL</sequence>
<evidence type="ECO:0000259" key="4">
    <source>
        <dbReference type="PROSITE" id="PS50932"/>
    </source>
</evidence>
<keyword evidence="2" id="KW-0238">DNA-binding</keyword>
<dbReference type="AlphaFoldDB" id="A0A3P1SFD4"/>
<dbReference type="InterPro" id="IPR000843">
    <property type="entry name" value="HTH_LacI"/>
</dbReference>
<dbReference type="GO" id="GO:0003700">
    <property type="term" value="F:DNA-binding transcription factor activity"/>
    <property type="evidence" value="ECO:0007669"/>
    <property type="project" value="TreeGrafter"/>
</dbReference>
<dbReference type="SMART" id="SM00354">
    <property type="entry name" value="HTH_LACI"/>
    <property type="match status" value="1"/>
</dbReference>
<protein>
    <submittedName>
        <fullName evidence="5">LacI family transcriptional regulator</fullName>
    </submittedName>
</protein>
<reference evidence="5 6" key="1">
    <citation type="submission" date="2018-11" db="EMBL/GenBank/DDBJ databases">
        <title>Genomes From Bacteria Associated with the Canine Oral Cavity: a Test Case for Automated Genome-Based Taxonomic Assignment.</title>
        <authorList>
            <person name="Coil D.A."/>
            <person name="Jospin G."/>
            <person name="Darling A.E."/>
            <person name="Wallis C."/>
            <person name="Davis I.J."/>
            <person name="Harris S."/>
            <person name="Eisen J.A."/>
            <person name="Holcombe L.J."/>
            <person name="O'Flynn C."/>
        </authorList>
    </citation>
    <scope>NUCLEOTIDE SEQUENCE [LARGE SCALE GENOMIC DNA]</scope>
    <source>
        <strain evidence="5 6">OH770</strain>
    </source>
</reference>
<feature type="domain" description="HTH lacI-type" evidence="4">
    <location>
        <begin position="1"/>
        <end position="53"/>
    </location>
</feature>
<evidence type="ECO:0000256" key="3">
    <source>
        <dbReference type="ARBA" id="ARBA00023163"/>
    </source>
</evidence>
<proteinExistence type="predicted"/>
<dbReference type="Pfam" id="PF00356">
    <property type="entry name" value="LacI"/>
    <property type="match status" value="1"/>
</dbReference>
<dbReference type="PANTHER" id="PTHR30146">
    <property type="entry name" value="LACI-RELATED TRANSCRIPTIONAL REPRESSOR"/>
    <property type="match status" value="1"/>
</dbReference>
<evidence type="ECO:0000313" key="6">
    <source>
        <dbReference type="Proteomes" id="UP000280444"/>
    </source>
</evidence>
<dbReference type="PANTHER" id="PTHR30146:SF153">
    <property type="entry name" value="LACTOSE OPERON REPRESSOR"/>
    <property type="match status" value="1"/>
</dbReference>
<dbReference type="Gene3D" id="1.10.260.40">
    <property type="entry name" value="lambda repressor-like DNA-binding domains"/>
    <property type="match status" value="1"/>
</dbReference>
<dbReference type="CDD" id="cd01392">
    <property type="entry name" value="HTH_LacI"/>
    <property type="match status" value="1"/>
</dbReference>
<dbReference type="EMBL" id="RQZF01000003">
    <property type="protein sequence ID" value="RRC95716.1"/>
    <property type="molecule type" value="Genomic_DNA"/>
</dbReference>
<evidence type="ECO:0000256" key="2">
    <source>
        <dbReference type="ARBA" id="ARBA00023125"/>
    </source>
</evidence>
<gene>
    <name evidence="5" type="ORF">EII11_04595</name>
</gene>
<keyword evidence="3" id="KW-0804">Transcription</keyword>
<dbReference type="Gene3D" id="3.40.50.2300">
    <property type="match status" value="2"/>
</dbReference>
<dbReference type="InterPro" id="IPR046335">
    <property type="entry name" value="LacI/GalR-like_sensor"/>
</dbReference>
<keyword evidence="1" id="KW-0805">Transcription regulation</keyword>
<dbReference type="SUPFAM" id="SSF53822">
    <property type="entry name" value="Periplasmic binding protein-like I"/>
    <property type="match status" value="1"/>
</dbReference>
<dbReference type="Proteomes" id="UP000280444">
    <property type="component" value="Unassembled WGS sequence"/>
</dbReference>
<organism evidence="5 6">
    <name type="scientific">Schaalia canis</name>
    <dbReference type="NCBI Taxonomy" id="100469"/>
    <lineage>
        <taxon>Bacteria</taxon>
        <taxon>Bacillati</taxon>
        <taxon>Actinomycetota</taxon>
        <taxon>Actinomycetes</taxon>
        <taxon>Actinomycetales</taxon>
        <taxon>Actinomycetaceae</taxon>
        <taxon>Schaalia</taxon>
    </lineage>
</organism>
<dbReference type="CDD" id="cd01574">
    <property type="entry name" value="PBP1_LacI"/>
    <property type="match status" value="1"/>
</dbReference>
<evidence type="ECO:0000313" key="5">
    <source>
        <dbReference type="EMBL" id="RRC95716.1"/>
    </source>
</evidence>